<gene>
    <name evidence="2" type="ORF">AAL_02021</name>
</gene>
<accession>A0A168F427</accession>
<sequence>MDAPRCCIYPGGGEGRACLDDAIVLMSPRRAGFGGGEAIKTTAKVECAKSNPSDGNSSTSAPEVRQRRRSDAQQCDAPCLVLDDDASGGPTGGRLRRADLAALEESARQPQSEVPYPRVAALE</sequence>
<comment type="caution">
    <text evidence="2">The sequence shown here is derived from an EMBL/GenBank/DDBJ whole genome shotgun (WGS) entry which is preliminary data.</text>
</comment>
<evidence type="ECO:0000313" key="2">
    <source>
        <dbReference type="EMBL" id="KZZ99449.1"/>
    </source>
</evidence>
<dbReference type="EMBL" id="AZGY01000003">
    <property type="protein sequence ID" value="KZZ99449.1"/>
    <property type="molecule type" value="Genomic_DNA"/>
</dbReference>
<dbReference type="Proteomes" id="UP000078544">
    <property type="component" value="Unassembled WGS sequence"/>
</dbReference>
<protein>
    <submittedName>
        <fullName evidence="2">Uncharacterized protein</fullName>
    </submittedName>
</protein>
<organism evidence="2 3">
    <name type="scientific">Moelleriella libera RCEF 2490</name>
    <dbReference type="NCBI Taxonomy" id="1081109"/>
    <lineage>
        <taxon>Eukaryota</taxon>
        <taxon>Fungi</taxon>
        <taxon>Dikarya</taxon>
        <taxon>Ascomycota</taxon>
        <taxon>Pezizomycotina</taxon>
        <taxon>Sordariomycetes</taxon>
        <taxon>Hypocreomycetidae</taxon>
        <taxon>Hypocreales</taxon>
        <taxon>Clavicipitaceae</taxon>
        <taxon>Moelleriella</taxon>
    </lineage>
</organism>
<name>A0A168F427_9HYPO</name>
<feature type="region of interest" description="Disordered" evidence="1">
    <location>
        <begin position="45"/>
        <end position="123"/>
    </location>
</feature>
<reference evidence="2 3" key="1">
    <citation type="journal article" date="2016" name="Genome Biol. Evol.">
        <title>Divergent and convergent evolution of fungal pathogenicity.</title>
        <authorList>
            <person name="Shang Y."/>
            <person name="Xiao G."/>
            <person name="Zheng P."/>
            <person name="Cen K."/>
            <person name="Zhan S."/>
            <person name="Wang C."/>
        </authorList>
    </citation>
    <scope>NUCLEOTIDE SEQUENCE [LARGE SCALE GENOMIC DNA]</scope>
    <source>
        <strain evidence="2 3">RCEF 2490</strain>
    </source>
</reference>
<evidence type="ECO:0000313" key="3">
    <source>
        <dbReference type="Proteomes" id="UP000078544"/>
    </source>
</evidence>
<evidence type="ECO:0000256" key="1">
    <source>
        <dbReference type="SAM" id="MobiDB-lite"/>
    </source>
</evidence>
<dbReference type="AlphaFoldDB" id="A0A168F427"/>
<feature type="compositionally biased region" description="Polar residues" evidence="1">
    <location>
        <begin position="50"/>
        <end position="61"/>
    </location>
</feature>
<proteinExistence type="predicted"/>
<keyword evidence="3" id="KW-1185">Reference proteome</keyword>